<name>A0A081RAC1_SPHCR</name>
<dbReference type="EMBL" id="JFHR01000050">
    <property type="protein sequence ID" value="KEQ52144.1"/>
    <property type="molecule type" value="Genomic_DNA"/>
</dbReference>
<gene>
    <name evidence="1" type="ORF">BV95_03561</name>
</gene>
<dbReference type="OrthoDB" id="7471926at2"/>
<dbReference type="Proteomes" id="UP000028411">
    <property type="component" value="Unassembled WGS sequence"/>
</dbReference>
<evidence type="ECO:0000313" key="1">
    <source>
        <dbReference type="EMBL" id="KEQ52144.1"/>
    </source>
</evidence>
<comment type="caution">
    <text evidence="1">The sequence shown here is derived from an EMBL/GenBank/DDBJ whole genome shotgun (WGS) entry which is preliminary data.</text>
</comment>
<sequence>MTDFNPQQARKIVTDLGRTQLLIDGALKKFSMLTTDVIEAFSDARLSDAASQPALEELADGFKTFVEGRRNFVNAHKMLIDMKKDSNLRTVEIGCDPGPLCPWIDQESTLQLVA</sequence>
<dbReference type="RefSeq" id="WP_037455002.1">
    <property type="nucleotide sequence ID" value="NZ_JFHR01000050.1"/>
</dbReference>
<evidence type="ECO:0000313" key="2">
    <source>
        <dbReference type="Proteomes" id="UP000028411"/>
    </source>
</evidence>
<accession>A0A081RAC1</accession>
<proteinExistence type="predicted"/>
<protein>
    <submittedName>
        <fullName evidence="1">Uncharacterized protein</fullName>
    </submittedName>
</protein>
<reference evidence="1 2" key="1">
    <citation type="submission" date="2014-02" db="EMBL/GenBank/DDBJ databases">
        <title>Whole genome sequence of Sphingobium chlorophenolicum NBRC 16172.</title>
        <authorList>
            <person name="Gan H.M."/>
            <person name="Gan H.Y."/>
            <person name="Chew T.H."/>
            <person name="Savka M.A."/>
        </authorList>
    </citation>
    <scope>NUCLEOTIDE SEQUENCE [LARGE SCALE GENOMIC DNA]</scope>
    <source>
        <strain evidence="1 2">NBRC 16172</strain>
    </source>
</reference>
<dbReference type="AlphaFoldDB" id="A0A081RAC1"/>
<organism evidence="1 2">
    <name type="scientific">Sphingobium chlorophenolicum</name>
    <dbReference type="NCBI Taxonomy" id="46429"/>
    <lineage>
        <taxon>Bacteria</taxon>
        <taxon>Pseudomonadati</taxon>
        <taxon>Pseudomonadota</taxon>
        <taxon>Alphaproteobacteria</taxon>
        <taxon>Sphingomonadales</taxon>
        <taxon>Sphingomonadaceae</taxon>
        <taxon>Sphingobium</taxon>
    </lineage>
</organism>
<dbReference type="PATRIC" id="fig|46429.4.peg.3550"/>